<protein>
    <recommendedName>
        <fullName evidence="3">F-box domain-containing protein</fullName>
    </recommendedName>
</protein>
<reference evidence="1 2" key="1">
    <citation type="submission" date="2019-06" db="EMBL/GenBank/DDBJ databases">
        <authorList>
            <person name="Palmer J.M."/>
        </authorList>
    </citation>
    <scope>NUCLEOTIDE SEQUENCE [LARGE SCALE GENOMIC DNA]</scope>
    <source>
        <strain evidence="1 2">TWF102</strain>
    </source>
</reference>
<organism evidence="1 2">
    <name type="scientific">Orbilia oligospora</name>
    <name type="common">Nematode-trapping fungus</name>
    <name type="synonym">Arthrobotrys oligospora</name>
    <dbReference type="NCBI Taxonomy" id="2813651"/>
    <lineage>
        <taxon>Eukaryota</taxon>
        <taxon>Fungi</taxon>
        <taxon>Dikarya</taxon>
        <taxon>Ascomycota</taxon>
        <taxon>Pezizomycotina</taxon>
        <taxon>Orbiliomycetes</taxon>
        <taxon>Orbiliales</taxon>
        <taxon>Orbiliaceae</taxon>
        <taxon>Orbilia</taxon>
    </lineage>
</organism>
<dbReference type="Proteomes" id="UP000475325">
    <property type="component" value="Unassembled WGS sequence"/>
</dbReference>
<comment type="caution">
    <text evidence="1">The sequence shown here is derived from an EMBL/GenBank/DDBJ whole genome shotgun (WGS) entry which is preliminary data.</text>
</comment>
<sequence>MSQPAKSTFQTLPYDIIHEICTHLPNTAFQNLKFVCKDVLSALPASRLNPRQRTIFFVKKEIELLKSLRSSSREHRNRISHIVFDLSSPHVKFIDQFSGFDRNLLKYSRLIRSLAVSGKWFAGGRRPEWLPFPIRNWDDTPIFGFDGKGVKRTIEPTNTTISGLLSATSSNGSNSSVTEIDHPDLQEFFQTLTETLKTLPNIRTLEIRSNNAKTASEIQTFWRRYNPNINDFFEKYPELEALLSENLSWQNCFDLITPIKDERIRFDDAYIGLLDSAAKAQCQITEVRINATNILRCEETNLAEYAREIVAKSNFDQYADLYKNSFADLTNLEFPISLWGCYSGGFRQYSQPSPLFLTLLQSIEELTITRVRARYAYNYVWEVQPDLFIPADLILPRLRRLEVIEVGILVPVLEFLKANKASLKKLICTSAFNQRVLRVDIIHILSIVHNDLDLDYCRMDFLTNKNVRKLCYLCIEITKNARDVRSKDGKIGSSCYRYRLGTKCQTESKVGYKYSKEPEGGQPTWTDKGSWEEFTTAIEEIGTSGICDQHWDGDQKPAAGLVYY</sequence>
<name>A0A7C8NFL8_ORBOL</name>
<proteinExistence type="predicted"/>
<dbReference type="AlphaFoldDB" id="A0A7C8NFL8"/>
<evidence type="ECO:0000313" key="2">
    <source>
        <dbReference type="Proteomes" id="UP000475325"/>
    </source>
</evidence>
<dbReference type="EMBL" id="WIQW01000007">
    <property type="protein sequence ID" value="KAF3109180.1"/>
    <property type="molecule type" value="Genomic_DNA"/>
</dbReference>
<accession>A0A7C8NFL8</accession>
<evidence type="ECO:0000313" key="1">
    <source>
        <dbReference type="EMBL" id="KAF3109180.1"/>
    </source>
</evidence>
<gene>
    <name evidence="1" type="ORF">TWF102_009951</name>
</gene>
<evidence type="ECO:0008006" key="3">
    <source>
        <dbReference type="Google" id="ProtNLM"/>
    </source>
</evidence>